<evidence type="ECO:0000313" key="2">
    <source>
        <dbReference type="Proteomes" id="UP000675881"/>
    </source>
</evidence>
<protein>
    <submittedName>
        <fullName evidence="1">(salmon louse) hypothetical protein</fullName>
    </submittedName>
</protein>
<organism evidence="1 2">
    <name type="scientific">Lepeophtheirus salmonis</name>
    <name type="common">Salmon louse</name>
    <name type="synonym">Caligus salmonis</name>
    <dbReference type="NCBI Taxonomy" id="72036"/>
    <lineage>
        <taxon>Eukaryota</taxon>
        <taxon>Metazoa</taxon>
        <taxon>Ecdysozoa</taxon>
        <taxon>Arthropoda</taxon>
        <taxon>Crustacea</taxon>
        <taxon>Multicrustacea</taxon>
        <taxon>Hexanauplia</taxon>
        <taxon>Copepoda</taxon>
        <taxon>Siphonostomatoida</taxon>
        <taxon>Caligidae</taxon>
        <taxon>Lepeophtheirus</taxon>
    </lineage>
</organism>
<evidence type="ECO:0000313" key="1">
    <source>
        <dbReference type="EMBL" id="CAF2845762.1"/>
    </source>
</evidence>
<reference evidence="1" key="1">
    <citation type="submission" date="2021-02" db="EMBL/GenBank/DDBJ databases">
        <authorList>
            <person name="Bekaert M."/>
        </authorList>
    </citation>
    <scope>NUCLEOTIDE SEQUENCE</scope>
    <source>
        <strain evidence="1">IoA-00</strain>
    </source>
</reference>
<gene>
    <name evidence="1" type="ORF">LSAA_4991</name>
</gene>
<dbReference type="Proteomes" id="UP000675881">
    <property type="component" value="Chromosome 14"/>
</dbReference>
<dbReference type="EMBL" id="HG994593">
    <property type="protein sequence ID" value="CAF2845762.1"/>
    <property type="molecule type" value="Genomic_DNA"/>
</dbReference>
<name>A0A7R8CK25_LEPSM</name>
<sequence length="220" mass="25053">MLRRGPSAKNSSFDSSNRLALLFIPPSETIELLTDPVSPSSTLHVFSFSSCITELESGLFLDFIFDIDSSVASFKDTFSEVNTPLQHVECKIFDYLHTILVYISQLALLYRLSICFLPLYQPFPSLLRVPEPETEGAKGWMYGKTFPVYFRFTSSTKKFQVKPQWPKKCSSLRHTASWQAQILGWIGIYGPLEESQEPWSSLFLSLEVMAPNHLEPSPFH</sequence>
<proteinExistence type="predicted"/>
<dbReference type="AlphaFoldDB" id="A0A7R8CK25"/>
<keyword evidence="2" id="KW-1185">Reference proteome</keyword>
<accession>A0A7R8CK25</accession>